<sequence>MQRLRGALKPPTGIREGARVIVYTSPGEARGSSAMRLPLRPERSIACFLCRSKFKGAFVPQKQSHCFVPGRSTVYKSCKKTVFVWRFVGRASVLAQWRRAITRTEKRLKENAAVCELHFGERYISRHIEHTVNGVVISIYRGRPRLPPETVSTQFPNLPKYQPKQLPRAGSVKREAHPGPHPAIEMQRL</sequence>
<dbReference type="SUPFAM" id="SSF57716">
    <property type="entry name" value="Glucocorticoid receptor-like (DNA-binding domain)"/>
    <property type="match status" value="1"/>
</dbReference>
<organism evidence="2 3">
    <name type="scientific">Haemaphysalis longicornis</name>
    <name type="common">Bush tick</name>
    <dbReference type="NCBI Taxonomy" id="44386"/>
    <lineage>
        <taxon>Eukaryota</taxon>
        <taxon>Metazoa</taxon>
        <taxon>Ecdysozoa</taxon>
        <taxon>Arthropoda</taxon>
        <taxon>Chelicerata</taxon>
        <taxon>Arachnida</taxon>
        <taxon>Acari</taxon>
        <taxon>Parasitiformes</taxon>
        <taxon>Ixodida</taxon>
        <taxon>Ixodoidea</taxon>
        <taxon>Ixodidae</taxon>
        <taxon>Haemaphysalinae</taxon>
        <taxon>Haemaphysalis</taxon>
    </lineage>
</organism>
<protein>
    <recommendedName>
        <fullName evidence="4">THAP-type domain-containing protein</fullName>
    </recommendedName>
</protein>
<evidence type="ECO:0000313" key="3">
    <source>
        <dbReference type="Proteomes" id="UP000821853"/>
    </source>
</evidence>
<evidence type="ECO:0000256" key="1">
    <source>
        <dbReference type="SAM" id="MobiDB-lite"/>
    </source>
</evidence>
<dbReference type="VEuPathDB" id="VectorBase:HLOH_056805"/>
<evidence type="ECO:0000313" key="2">
    <source>
        <dbReference type="EMBL" id="KAH9374192.1"/>
    </source>
</evidence>
<accession>A0A9J6GHZ7</accession>
<dbReference type="Proteomes" id="UP000821853">
    <property type="component" value="Chromosome 4"/>
</dbReference>
<feature type="region of interest" description="Disordered" evidence="1">
    <location>
        <begin position="150"/>
        <end position="189"/>
    </location>
</feature>
<dbReference type="OrthoDB" id="7331812at2759"/>
<reference evidence="2 3" key="1">
    <citation type="journal article" date="2020" name="Cell">
        <title>Large-Scale Comparative Analyses of Tick Genomes Elucidate Their Genetic Diversity and Vector Capacities.</title>
        <authorList>
            <consortium name="Tick Genome and Microbiome Consortium (TIGMIC)"/>
            <person name="Jia N."/>
            <person name="Wang J."/>
            <person name="Shi W."/>
            <person name="Du L."/>
            <person name="Sun Y."/>
            <person name="Zhan W."/>
            <person name="Jiang J.F."/>
            <person name="Wang Q."/>
            <person name="Zhang B."/>
            <person name="Ji P."/>
            <person name="Bell-Sakyi L."/>
            <person name="Cui X.M."/>
            <person name="Yuan T.T."/>
            <person name="Jiang B.G."/>
            <person name="Yang W.F."/>
            <person name="Lam T.T."/>
            <person name="Chang Q.C."/>
            <person name="Ding S.J."/>
            <person name="Wang X.J."/>
            <person name="Zhu J.G."/>
            <person name="Ruan X.D."/>
            <person name="Zhao L."/>
            <person name="Wei J.T."/>
            <person name="Ye R.Z."/>
            <person name="Que T.C."/>
            <person name="Du C.H."/>
            <person name="Zhou Y.H."/>
            <person name="Cheng J.X."/>
            <person name="Dai P.F."/>
            <person name="Guo W.B."/>
            <person name="Han X.H."/>
            <person name="Huang E.J."/>
            <person name="Li L.F."/>
            <person name="Wei W."/>
            <person name="Gao Y.C."/>
            <person name="Liu J.Z."/>
            <person name="Shao H.Z."/>
            <person name="Wang X."/>
            <person name="Wang C.C."/>
            <person name="Yang T.C."/>
            <person name="Huo Q.B."/>
            <person name="Li W."/>
            <person name="Chen H.Y."/>
            <person name="Chen S.E."/>
            <person name="Zhou L.G."/>
            <person name="Ni X.B."/>
            <person name="Tian J.H."/>
            <person name="Sheng Y."/>
            <person name="Liu T."/>
            <person name="Pan Y.S."/>
            <person name="Xia L.Y."/>
            <person name="Li J."/>
            <person name="Zhao F."/>
            <person name="Cao W.C."/>
        </authorList>
    </citation>
    <scope>NUCLEOTIDE SEQUENCE [LARGE SCALE GENOMIC DNA]</scope>
    <source>
        <strain evidence="2">HaeL-2018</strain>
    </source>
</reference>
<keyword evidence="3" id="KW-1185">Reference proteome</keyword>
<dbReference type="AlphaFoldDB" id="A0A9J6GHZ7"/>
<proteinExistence type="predicted"/>
<name>A0A9J6GHZ7_HAELO</name>
<gene>
    <name evidence="2" type="ORF">HPB48_002375</name>
</gene>
<evidence type="ECO:0008006" key="4">
    <source>
        <dbReference type="Google" id="ProtNLM"/>
    </source>
</evidence>
<dbReference type="EMBL" id="JABSTR010000006">
    <property type="protein sequence ID" value="KAH9374192.1"/>
    <property type="molecule type" value="Genomic_DNA"/>
</dbReference>
<comment type="caution">
    <text evidence="2">The sequence shown here is derived from an EMBL/GenBank/DDBJ whole genome shotgun (WGS) entry which is preliminary data.</text>
</comment>